<feature type="region of interest" description="Disordered" evidence="9">
    <location>
        <begin position="2052"/>
        <end position="2094"/>
    </location>
</feature>
<name>A0ABC8BJP7_PSESS</name>
<evidence type="ECO:0000256" key="8">
    <source>
        <dbReference type="ARBA" id="ARBA00023136"/>
    </source>
</evidence>
<dbReference type="Pfam" id="PF06594">
    <property type="entry name" value="HCBP_related"/>
    <property type="match status" value="17"/>
</dbReference>
<feature type="domain" description="Haemolysin-type calcium binding-related" evidence="10">
    <location>
        <begin position="1792"/>
        <end position="1834"/>
    </location>
</feature>
<dbReference type="PROSITE" id="PS00330">
    <property type="entry name" value="HEMOLYSIN_CALCIUM"/>
    <property type="match status" value="47"/>
</dbReference>
<accession>A0ABC8BJP7</accession>
<feature type="compositionally biased region" description="Polar residues" evidence="9">
    <location>
        <begin position="2560"/>
        <end position="2576"/>
    </location>
</feature>
<feature type="region of interest" description="Disordered" evidence="9">
    <location>
        <begin position="454"/>
        <end position="475"/>
    </location>
</feature>
<evidence type="ECO:0000256" key="1">
    <source>
        <dbReference type="ARBA" id="ARBA00004370"/>
    </source>
</evidence>
<feature type="compositionally biased region" description="Polar residues" evidence="9">
    <location>
        <begin position="1129"/>
        <end position="1140"/>
    </location>
</feature>
<feature type="region of interest" description="Disordered" evidence="9">
    <location>
        <begin position="252"/>
        <end position="291"/>
    </location>
</feature>
<feature type="region of interest" description="Disordered" evidence="9">
    <location>
        <begin position="822"/>
        <end position="845"/>
    </location>
</feature>
<feature type="domain" description="Haemolysin-type calcium binding-related" evidence="10">
    <location>
        <begin position="1228"/>
        <end position="1270"/>
    </location>
</feature>
<feature type="domain" description="Haemolysin-type calcium binding-related" evidence="10">
    <location>
        <begin position="1428"/>
        <end position="1470"/>
    </location>
</feature>
<evidence type="ECO:0000259" key="10">
    <source>
        <dbReference type="Pfam" id="PF06594"/>
    </source>
</evidence>
<feature type="domain" description="Haemolysin-type calcium binding-related" evidence="10">
    <location>
        <begin position="2693"/>
        <end position="2735"/>
    </location>
</feature>
<keyword evidence="5" id="KW-0677">Repeat</keyword>
<dbReference type="InterPro" id="IPR018511">
    <property type="entry name" value="Hemolysin-typ_Ca-bd_CS"/>
</dbReference>
<feature type="domain" description="Haemolysin-type calcium binding-related" evidence="10">
    <location>
        <begin position="2511"/>
        <end position="2554"/>
    </location>
</feature>
<protein>
    <recommendedName>
        <fullName evidence="10">Haemolysin-type calcium binding-related domain-containing protein</fullName>
    </recommendedName>
</protein>
<feature type="domain" description="Haemolysin-type calcium binding-related" evidence="10">
    <location>
        <begin position="550"/>
        <end position="593"/>
    </location>
</feature>
<dbReference type="GO" id="GO:0090729">
    <property type="term" value="F:toxin activity"/>
    <property type="evidence" value="ECO:0007669"/>
    <property type="project" value="UniProtKB-KW"/>
</dbReference>
<evidence type="ECO:0000256" key="5">
    <source>
        <dbReference type="ARBA" id="ARBA00022737"/>
    </source>
</evidence>
<keyword evidence="6" id="KW-0106">Calcium</keyword>
<feature type="domain" description="Haemolysin-type calcium binding-related" evidence="10">
    <location>
        <begin position="734"/>
        <end position="777"/>
    </location>
</feature>
<feature type="domain" description="Haemolysin-type calcium binding-related" evidence="10">
    <location>
        <begin position="366"/>
        <end position="409"/>
    </location>
</feature>
<feature type="domain" description="Haemolysin-type calcium binding-related" evidence="10">
    <location>
        <begin position="900"/>
        <end position="943"/>
    </location>
</feature>
<evidence type="ECO:0000256" key="7">
    <source>
        <dbReference type="ARBA" id="ARBA00023026"/>
    </source>
</evidence>
<organism evidence="11 12">
    <name type="scientific">Pseudomonas savastanoi pv. savastanoi NCPPB 3335</name>
    <dbReference type="NCBI Taxonomy" id="693985"/>
    <lineage>
        <taxon>Bacteria</taxon>
        <taxon>Pseudomonadati</taxon>
        <taxon>Pseudomonadota</taxon>
        <taxon>Gammaproteobacteria</taxon>
        <taxon>Pseudomonadales</taxon>
        <taxon>Pseudomonadaceae</taxon>
        <taxon>Pseudomonas</taxon>
    </lineage>
</organism>
<gene>
    <name evidence="11" type="ORF">PSA3335_07490</name>
</gene>
<dbReference type="Gene3D" id="2.150.10.10">
    <property type="entry name" value="Serralysin-like metalloprotease, C-terminal"/>
    <property type="match status" value="21"/>
</dbReference>
<dbReference type="Proteomes" id="UP000005729">
    <property type="component" value="Chromosome"/>
</dbReference>
<feature type="region of interest" description="Disordered" evidence="9">
    <location>
        <begin position="1524"/>
        <end position="1556"/>
    </location>
</feature>
<dbReference type="KEGG" id="psav:PSA3335_07490"/>
<feature type="domain" description="Haemolysin-type calcium binding-related" evidence="10">
    <location>
        <begin position="2"/>
        <end position="41"/>
    </location>
</feature>
<evidence type="ECO:0000313" key="11">
    <source>
        <dbReference type="EMBL" id="ARD14538.1"/>
    </source>
</evidence>
<dbReference type="PRINTS" id="PR00313">
    <property type="entry name" value="CABNDNGRPT"/>
</dbReference>
<feature type="domain" description="Haemolysin-type calcium binding-related" evidence="10">
    <location>
        <begin position="1610"/>
        <end position="1653"/>
    </location>
</feature>
<dbReference type="InterPro" id="IPR001343">
    <property type="entry name" value="Hemolysn_Ca-bd"/>
</dbReference>
<dbReference type="InterPro" id="IPR011049">
    <property type="entry name" value="Serralysin-like_metalloprot_C"/>
</dbReference>
<evidence type="ECO:0000256" key="6">
    <source>
        <dbReference type="ARBA" id="ARBA00022837"/>
    </source>
</evidence>
<feature type="region of interest" description="Disordered" evidence="9">
    <location>
        <begin position="2444"/>
        <end position="2463"/>
    </location>
</feature>
<comment type="subcellular location">
    <subcellularLocation>
        <location evidence="1">Membrane</location>
    </subcellularLocation>
    <subcellularLocation>
        <location evidence="2">Secreted</location>
    </subcellularLocation>
</comment>
<evidence type="ECO:0000256" key="4">
    <source>
        <dbReference type="ARBA" id="ARBA00022656"/>
    </source>
</evidence>
<feature type="region of interest" description="Disordered" evidence="9">
    <location>
        <begin position="1118"/>
        <end position="1154"/>
    </location>
</feature>
<feature type="compositionally biased region" description="Low complexity" evidence="9">
    <location>
        <begin position="2068"/>
        <end position="2094"/>
    </location>
</feature>
<dbReference type="InterPro" id="IPR003995">
    <property type="entry name" value="RTX_toxin_determinant-A"/>
</dbReference>
<feature type="region of interest" description="Disordered" evidence="9">
    <location>
        <begin position="1324"/>
        <end position="1346"/>
    </location>
</feature>
<keyword evidence="7" id="KW-0843">Virulence</keyword>
<keyword evidence="4" id="KW-0800">Toxin</keyword>
<evidence type="ECO:0000256" key="3">
    <source>
        <dbReference type="ARBA" id="ARBA00022525"/>
    </source>
</evidence>
<keyword evidence="3" id="KW-0964">Secreted</keyword>
<dbReference type="PANTHER" id="PTHR38340">
    <property type="entry name" value="S-LAYER PROTEIN"/>
    <property type="match status" value="1"/>
</dbReference>
<feature type="domain" description="Haemolysin-type calcium binding-related" evidence="10">
    <location>
        <begin position="182"/>
        <end position="225"/>
    </location>
</feature>
<feature type="domain" description="Haemolysin-type calcium binding-related" evidence="10">
    <location>
        <begin position="2329"/>
        <end position="2371"/>
    </location>
</feature>
<feature type="region of interest" description="Disordered" evidence="9">
    <location>
        <begin position="2560"/>
        <end position="2602"/>
    </location>
</feature>
<dbReference type="Pfam" id="PF00353">
    <property type="entry name" value="HemolysinCabind"/>
    <property type="match status" value="31"/>
</dbReference>
<dbReference type="GO" id="GO:0005576">
    <property type="term" value="C:extracellular region"/>
    <property type="evidence" value="ECO:0007669"/>
    <property type="project" value="UniProtKB-SubCell"/>
</dbReference>
<feature type="region of interest" description="Disordered" evidence="9">
    <location>
        <begin position="79"/>
        <end position="127"/>
    </location>
</feature>
<dbReference type="PRINTS" id="PR01488">
    <property type="entry name" value="RTXTOXINA"/>
</dbReference>
<dbReference type="EMBL" id="CP008742">
    <property type="protein sequence ID" value="ARD14538.1"/>
    <property type="molecule type" value="Genomic_DNA"/>
</dbReference>
<evidence type="ECO:0000313" key="12">
    <source>
        <dbReference type="Proteomes" id="UP000005729"/>
    </source>
</evidence>
<dbReference type="InterPro" id="IPR010566">
    <property type="entry name" value="Haemolys_ca-bd"/>
</dbReference>
<feature type="domain" description="Haemolysin-type calcium binding-related" evidence="10">
    <location>
        <begin position="2874"/>
        <end position="2910"/>
    </location>
</feature>
<dbReference type="SUPFAM" id="SSF51120">
    <property type="entry name" value="beta-Roll"/>
    <property type="match status" value="16"/>
</dbReference>
<feature type="region of interest" description="Disordered" evidence="9">
    <location>
        <begin position="2217"/>
        <end position="2238"/>
    </location>
</feature>
<dbReference type="PANTHER" id="PTHR38340:SF1">
    <property type="entry name" value="S-LAYER PROTEIN"/>
    <property type="match status" value="1"/>
</dbReference>
<dbReference type="InterPro" id="IPR050557">
    <property type="entry name" value="RTX_toxin/Mannuronan_C5-epim"/>
</dbReference>
<evidence type="ECO:0000256" key="9">
    <source>
        <dbReference type="SAM" id="MobiDB-lite"/>
    </source>
</evidence>
<reference evidence="11 12" key="1">
    <citation type="journal article" date="2010" name="Environ. Microbiol.">
        <title>Annotation and overview of the Pseudomonas savastanoi pv. savastanoi NCPPB 3335 draft genome reveals the virulence gene complement of a tumour-inducing pathogen of woody hosts.</title>
        <authorList>
            <person name="Rodriguez-Palenzuela P."/>
            <person name="Matas I.M."/>
            <person name="Murillo J."/>
            <person name="Lopez-Solanilla E."/>
            <person name="Bardaji L."/>
            <person name="Perez-Martinez I."/>
            <person name="Rodriguez-Moskera M.E."/>
            <person name="Penyalver R."/>
            <person name="Lopez M.M."/>
            <person name="Quesada J.M."/>
            <person name="Biehl B.S."/>
            <person name="Perna N.T."/>
            <person name="Glasner J.D."/>
            <person name="Cabot E.L."/>
            <person name="Neeno-Eckwall E."/>
            <person name="Ramos C."/>
        </authorList>
    </citation>
    <scope>NUCLEOTIDE SEQUENCE [LARGE SCALE GENOMIC DNA]</scope>
    <source>
        <strain evidence="11 12">NCPPB 3335</strain>
    </source>
</reference>
<keyword evidence="8" id="KW-0472">Membrane</keyword>
<feature type="domain" description="Haemolysin-type calcium binding-related" evidence="10">
    <location>
        <begin position="1046"/>
        <end position="1088"/>
    </location>
</feature>
<proteinExistence type="predicted"/>
<feature type="domain" description="Haemolysin-type calcium binding-related" evidence="10">
    <location>
        <begin position="1974"/>
        <end position="2016"/>
    </location>
</feature>
<feature type="domain" description="Haemolysin-type calcium binding-related" evidence="10">
    <location>
        <begin position="2147"/>
        <end position="2189"/>
    </location>
</feature>
<feature type="compositionally biased region" description="Low complexity" evidence="9">
    <location>
        <begin position="116"/>
        <end position="127"/>
    </location>
</feature>
<sequence length="2952" mass="305015">MQIRQTGETLRISSHFTVDQSYGYAINQLQFADGTLWDEAQITAALLIGTESDDSITGYASDDKLAGLAGNDILSGRGGDDVLDGGDGKDTLNGEDGNDTLLGGAGNDSLSGGAGNDVLDGGTGNDTLDGGKGSDTYVFGKGYGRDTISNYAYNDTTVDKFDVIRLEGLTSEDVSIRRESDDLVIQINQTGETIRVNSHFYADQSYGYAINQLQFANGIVWDQAQITAALLIGAESDDSIIGYASEDRLSGGDGNDTLAGRAGNDLLEGGRGKDTLNGEEGNDTLLGGAGNDTLSGGYGSDTLDGGSGNDSLDGGFGSDTYVFRRGAGQDTISNYAYNDTTVDKLDVIRLEGLNASDVLIRRESDDLVIQIKGTDETLRASSHFSTNVLYGYGIDQVQFADGSVLTSAQIKTTLLTGTEVDETIVGYDSADSLSGLSGNDVLYGRQGDDLLDGGDGKDTLYGEDGNDTLSGGAGNDTLSGGYGNDLLDGGSGNDSLDGGYGSDTYVFRKGSGQDTINNYAYNDTTVDKLDVIRLEGLNTSDVVMRRESDDLVIQIKDSGETLRVSSHFYANAAYGYGIDQVQFADGSVLTSAQIKTALLTGTDVDESVVGYDSADRLLGLSGNDMLYGRQGDDVLDGGDGKDTLYGEEGNDTLLGGSGYDTLSGGYGNDLLDGGSGNDSLDGGFGSDTYVFRKGSGQDSISNYAYNDTTVDKLDVIRLEGLNASDVVMRRESDDLVIQIKDSGETLRVGSHFYANATYGYGIDQVQFADGSVLTNAQIRTALLTGTEGDESISGYDSADNLLGLSGNDLLYGLQGDDTLKGGDGRDTLSGGDGNDTLDGGAGNDSLDGGFGSDTYVFRKGSGQDTISNYAYNDTTVGKLDVIRLEGLNVSDVVIRRESDDLVIQIKDSGETLRVSSHFYASAIYGYGIDQIQFADGVVWNKDDLNANLSTVVPVSSLTITGTEANETLTGGAGHDTLYGNGGDDILEGGAGNDRLDGGYGNDTYVFGKGSGQDTVLAYDPVSTRVDVVKLTGLNSSDVVITRESSDLLIRVKGATDTLRVSNHFINDSTYGYQINQIQFADGDVLSLAAINALVLQSSNADETLTGFASDDVIDGSGGDDTLNGAAGNDSLSGGTGSDTLNGEDGNDLLQGGSGNDVLNGGAGNDVLDGGAGNDRLDGGAGDDIYLFGKGSGQDVIYYANEARTGKVDTIQLVGLNAGDISISRAGYDLVLRVNGTTDSLRVVYHFLSDATSGYQIDRIQFADGNIWGQETIKSLALQGTDADQYLEGYGTDDLIEAGAGDDTVYGAAGNDKLFGNSGDDVVNGDDGDDLVQGGSGNDTLNGGAGNDVLDGGTGNDILNGGAGNDLLDGGAGNDRLDGGAGDDTYLFGKGSGQDTIYYANETRAGKVDTIQLVGLGAADISVSRDGSDLVIRVNGTTDSLRVVYHFAGDATSGYQIDRIQFADGSAWDQEAIKSQVLQGSDADQYLAGYATDDLIDGGAGDDTIVGGAGNDKLAGGAGADTLSGDEGNDLLQGGSGNDTLTGGAGDDVLDGGAGNDRLDGGAGDDTYLFGKGSGQDTLYYVNEARAGKVDTIQLVGLGVSDVSVSRDGYDLVVRVNGTTDTLRVMYHFMGDATSGYQIDRIQFADGNIWGQDTIKIQALLGNDADQYLAGYATDDLIDAGGGDDTINGAAGNDTLIGGSGADTLSGEEGNDLLQGGAGNDILNGGAGNDVLDGGAGNDRLDGGAGDDTYLFGKGSGQDTIYYANETRAGKVDQVKLVGLNAADVSVVREGYDLVIRINGTTDTLRVMYHFMSDATAGYQIDRIEFADGSNWDQSAIKAQVLTSSDAAQVLTGFASDDLIDGGADDDTLYGGAGQDRLLGGDGADSLNGDEGDDYLNGGAGNDSLAGGSGNDVLDGGAGNDRLDGGAGDDTYLFGKGSGQDTIYYANESRAGKVDQVKLVDLNAADVSVARDGYDLVIRILGTTDTLRVVYHFMGDATAGYQIDRIAFADGGFWDQTAIKAQVLQGTEADETLSGTGSDDVIYAAAGDDSVNGGSGNDTLSGGSGADTLNGEDGNDVLNGGDGNDQLDGGAGNDMLDGGNGDDTYLFGKGSGQDSIYYAYEGRADKLDTVKLIDLNAADVSVRRDGNDLLIRVLGTTDSLRVVAHFTNDATYGYQVDRIQFADGNSWNQASIKSAVLQGTDADETLAGTAISDSIDAGAGDDTVNGGSGDDTLSGSKGADTLNGEAGDDLLLGGMGNDTLNGGLGNDILDGGAGNDRLDGGDGDDTYLFARGAGQDTVYYAYESRIGKLDTVKLTDLNAVDVSVRRDGSDLLILVLGSTDSLRVMSHFTNDATYGYQIDRIQFADGSFWDQSAIKNQVLQGSDADETLSGTSGNDVIDAGAGDDVINGAAGNDTLTGNAGADTLNGGEGNDVLLGGAGNDSLSGGVGNDSLDGGAGNDQLDGGEGDDTYLFGKGAGQDTIYYAYENREGKLDTIKLTDLNASDVSVRRDGNDLIIRVLGSTDSLRVVYHFQSDAAGGYQIDRLVFADGSVWDQTQIKSQVLQGSDSDETLSGTSGNDVISAGAGDDTVNGGSGNDTLSGGAGADTLNGDAGNDLLQGGAGNDTLYGGDGNDVLDGGAGNDQLNGGDGDDTYLFGKGAGQDTIYYANEARVGKLDTVKLADLNVSDVSITRDSSDLLIRVNGTTDNLRVMNHFAEDATSGYQIDQLQFADGTLWSQSTIKSQVLLGNSSDQTLRGYASDDVINAGDGDDTVSGGAGKDSLYGGKGIDMLYGEEGNDRLYGEAGNDTLYGGSGNDVLNGGTGNDSLIGGDGSDIYEISIGSGRDVINNYDVSSGTDVLQFGTDVSLEDLWFRRSGSDLEVSIIDTNDKVLVSNWYAANDYQVDQFKTADGKTLLDSQVQSLVDKMASFGVDAGAERNLTAAQQTQLDAVLAANWQ</sequence>
<dbReference type="GO" id="GO:0016020">
    <property type="term" value="C:membrane"/>
    <property type="evidence" value="ECO:0007669"/>
    <property type="project" value="UniProtKB-SubCell"/>
</dbReference>
<evidence type="ECO:0000256" key="2">
    <source>
        <dbReference type="ARBA" id="ARBA00004613"/>
    </source>
</evidence>